<dbReference type="Pfam" id="PF13920">
    <property type="entry name" value="zf-C3HC4_3"/>
    <property type="match status" value="1"/>
</dbReference>
<proteinExistence type="predicted"/>
<dbReference type="GO" id="GO:0008270">
    <property type="term" value="F:zinc ion binding"/>
    <property type="evidence" value="ECO:0007669"/>
    <property type="project" value="UniProtKB-KW"/>
</dbReference>
<dbReference type="EMBL" id="BFEA01000006">
    <property type="protein sequence ID" value="GBG59715.1"/>
    <property type="molecule type" value="Genomic_DNA"/>
</dbReference>
<dbReference type="STRING" id="69332.A0A388JPJ7"/>
<evidence type="ECO:0000313" key="4">
    <source>
        <dbReference type="Proteomes" id="UP000265515"/>
    </source>
</evidence>
<name>A0A388JPJ7_CHABU</name>
<evidence type="ECO:0000313" key="3">
    <source>
        <dbReference type="EMBL" id="GBG59715.1"/>
    </source>
</evidence>
<dbReference type="PANTHER" id="PTHR15315">
    <property type="entry name" value="RING FINGER PROTEIN 41, 151"/>
    <property type="match status" value="1"/>
</dbReference>
<dbReference type="SMART" id="SM00184">
    <property type="entry name" value="RING"/>
    <property type="match status" value="1"/>
</dbReference>
<accession>A0A388JPJ7</accession>
<dbReference type="OrthoDB" id="1630758at2759"/>
<comment type="caution">
    <text evidence="3">The sequence shown here is derived from an EMBL/GenBank/DDBJ whole genome shotgun (WGS) entry which is preliminary data.</text>
</comment>
<dbReference type="FunFam" id="3.30.40.10:FF:000660">
    <property type="entry name" value="RING/U-box superfamily protein"/>
    <property type="match status" value="1"/>
</dbReference>
<keyword evidence="1" id="KW-0863">Zinc-finger</keyword>
<dbReference type="InterPro" id="IPR013083">
    <property type="entry name" value="Znf_RING/FYVE/PHD"/>
</dbReference>
<dbReference type="AlphaFoldDB" id="A0A388JPJ7"/>
<dbReference type="GO" id="GO:0016567">
    <property type="term" value="P:protein ubiquitination"/>
    <property type="evidence" value="ECO:0007669"/>
    <property type="project" value="TreeGrafter"/>
</dbReference>
<dbReference type="PANTHER" id="PTHR15315:SF102">
    <property type="entry name" value="RING-TYPE DOMAIN-CONTAINING PROTEIN"/>
    <property type="match status" value="1"/>
</dbReference>
<reference evidence="3 4" key="1">
    <citation type="journal article" date="2018" name="Cell">
        <title>The Chara Genome: Secondary Complexity and Implications for Plant Terrestrialization.</title>
        <authorList>
            <person name="Nishiyama T."/>
            <person name="Sakayama H."/>
            <person name="Vries J.D."/>
            <person name="Buschmann H."/>
            <person name="Saint-Marcoux D."/>
            <person name="Ullrich K.K."/>
            <person name="Haas F.B."/>
            <person name="Vanderstraeten L."/>
            <person name="Becker D."/>
            <person name="Lang D."/>
            <person name="Vosolsobe S."/>
            <person name="Rombauts S."/>
            <person name="Wilhelmsson P.K.I."/>
            <person name="Janitza P."/>
            <person name="Kern R."/>
            <person name="Heyl A."/>
            <person name="Rumpler F."/>
            <person name="Villalobos L.I.A.C."/>
            <person name="Clay J.M."/>
            <person name="Skokan R."/>
            <person name="Toyoda A."/>
            <person name="Suzuki Y."/>
            <person name="Kagoshima H."/>
            <person name="Schijlen E."/>
            <person name="Tajeshwar N."/>
            <person name="Catarino B."/>
            <person name="Hetherington A.J."/>
            <person name="Saltykova A."/>
            <person name="Bonnot C."/>
            <person name="Breuninger H."/>
            <person name="Symeonidi A."/>
            <person name="Radhakrishnan G.V."/>
            <person name="Van Nieuwerburgh F."/>
            <person name="Deforce D."/>
            <person name="Chang C."/>
            <person name="Karol K.G."/>
            <person name="Hedrich R."/>
            <person name="Ulvskov P."/>
            <person name="Glockner G."/>
            <person name="Delwiche C.F."/>
            <person name="Petrasek J."/>
            <person name="Van de Peer Y."/>
            <person name="Friml J."/>
            <person name="Beilby M."/>
            <person name="Dolan L."/>
            <person name="Kohara Y."/>
            <person name="Sugano S."/>
            <person name="Fujiyama A."/>
            <person name="Delaux P.-M."/>
            <person name="Quint M."/>
            <person name="TheiBen G."/>
            <person name="Hagemann M."/>
            <person name="Harholt J."/>
            <person name="Dunand C."/>
            <person name="Zachgo S."/>
            <person name="Langdale J."/>
            <person name="Maumus F."/>
            <person name="Straeten D.V.D."/>
            <person name="Gould S.B."/>
            <person name="Rensing S.A."/>
        </authorList>
    </citation>
    <scope>NUCLEOTIDE SEQUENCE [LARGE SCALE GENOMIC DNA]</scope>
    <source>
        <strain evidence="3 4">S276</strain>
    </source>
</reference>
<keyword evidence="4" id="KW-1185">Reference proteome</keyword>
<dbReference type="InterPro" id="IPR001841">
    <property type="entry name" value="Znf_RING"/>
</dbReference>
<keyword evidence="1" id="KW-0862">Zinc</keyword>
<feature type="domain" description="RING-type" evidence="2">
    <location>
        <begin position="195"/>
        <end position="233"/>
    </location>
</feature>
<gene>
    <name evidence="3" type="ORF">CBR_g54820</name>
</gene>
<dbReference type="Gene3D" id="3.30.40.10">
    <property type="entry name" value="Zinc/RING finger domain, C3HC4 (zinc finger)"/>
    <property type="match status" value="1"/>
</dbReference>
<dbReference type="OMA" id="NCTHNMC"/>
<keyword evidence="1" id="KW-0479">Metal-binding</keyword>
<evidence type="ECO:0000256" key="1">
    <source>
        <dbReference type="PROSITE-ProRule" id="PRU00175"/>
    </source>
</evidence>
<dbReference type="Proteomes" id="UP000265515">
    <property type="component" value="Unassembled WGS sequence"/>
</dbReference>
<dbReference type="SUPFAM" id="SSF57850">
    <property type="entry name" value="RING/U-box"/>
    <property type="match status" value="1"/>
</dbReference>
<dbReference type="Gramene" id="GBG59715">
    <property type="protein sequence ID" value="GBG59715"/>
    <property type="gene ID" value="CBR_g54820"/>
</dbReference>
<sequence length="294" mass="32226">MFMFGLGRRLTGRTFAESLKALEADVQHANALAAEFPREYHGTCLQMRLSYSPAAQPFLFLFRWADCCSLAGSLGLLRILIYKVYADGRSTMRLRERKASVREFYGVIYPALQQLQGAVTYMEKSTRSKLEASLFKAKNKEASSWGGGDRRGGGGGGGSSDWTAAAAAAAATLCGGGGGKPSSSSADLENPDQECGICMEVNTKIVLPGCNHAMCIACFRDWHARSQSCPFCRDSLKRVSSRDLWIFTDCSEIADVGVLLRDDLLRLFMFIDKLPVLVSSPSSYSSRVYDDRLK</sequence>
<evidence type="ECO:0000259" key="2">
    <source>
        <dbReference type="PROSITE" id="PS50089"/>
    </source>
</evidence>
<dbReference type="PROSITE" id="PS50089">
    <property type="entry name" value="ZF_RING_2"/>
    <property type="match status" value="1"/>
</dbReference>
<organism evidence="3 4">
    <name type="scientific">Chara braunii</name>
    <name type="common">Braun's stonewort</name>
    <dbReference type="NCBI Taxonomy" id="69332"/>
    <lineage>
        <taxon>Eukaryota</taxon>
        <taxon>Viridiplantae</taxon>
        <taxon>Streptophyta</taxon>
        <taxon>Charophyceae</taxon>
        <taxon>Charales</taxon>
        <taxon>Characeae</taxon>
        <taxon>Chara</taxon>
    </lineage>
</organism>
<protein>
    <recommendedName>
        <fullName evidence="2">RING-type domain-containing protein</fullName>
    </recommendedName>
</protein>
<dbReference type="GO" id="GO:0061630">
    <property type="term" value="F:ubiquitin protein ligase activity"/>
    <property type="evidence" value="ECO:0007669"/>
    <property type="project" value="TreeGrafter"/>
</dbReference>